<keyword evidence="6" id="KW-0238">DNA-binding</keyword>
<dbReference type="SUPFAM" id="SSF52799">
    <property type="entry name" value="(Phosphotyrosine protein) phosphatases II"/>
    <property type="match status" value="1"/>
</dbReference>
<dbReference type="SUPFAM" id="SSF46565">
    <property type="entry name" value="Chaperone J-domain"/>
    <property type="match status" value="1"/>
</dbReference>
<evidence type="ECO:0000256" key="5">
    <source>
        <dbReference type="ARBA" id="ARBA00022912"/>
    </source>
</evidence>
<keyword evidence="14" id="KW-1185">Reference proteome</keyword>
<dbReference type="Gene3D" id="1.10.287.110">
    <property type="entry name" value="DnaJ domain"/>
    <property type="match status" value="1"/>
</dbReference>
<dbReference type="InterPro" id="IPR016130">
    <property type="entry name" value="Tyr_Pase_AS"/>
</dbReference>
<evidence type="ECO:0000256" key="1">
    <source>
        <dbReference type="ARBA" id="ARBA00004123"/>
    </source>
</evidence>
<dbReference type="InterPro" id="IPR018961">
    <property type="entry name" value="DnaJ_homolog_subfam-C_membr-28"/>
</dbReference>
<evidence type="ECO:0000259" key="11">
    <source>
        <dbReference type="PROSITE" id="PS50056"/>
    </source>
</evidence>
<evidence type="ECO:0000256" key="9">
    <source>
        <dbReference type="SAM" id="MobiDB-lite"/>
    </source>
</evidence>
<dbReference type="Pfam" id="PF24544">
    <property type="entry name" value="Ig_TPPC8_2nd"/>
    <property type="match status" value="1"/>
</dbReference>
<dbReference type="EMBL" id="LR899579">
    <property type="protein sequence ID" value="CAD7240790.1"/>
    <property type="molecule type" value="Genomic_DNA"/>
</dbReference>
<dbReference type="PROSITE" id="PS00383">
    <property type="entry name" value="TYR_PHOSPHATASE_1"/>
    <property type="match status" value="1"/>
</dbReference>
<dbReference type="InterPro" id="IPR058541">
    <property type="entry name" value="Ig_TPPC8_1st"/>
</dbReference>
<organism evidence="13">
    <name type="scientific">Darwinula stevensoni</name>
    <dbReference type="NCBI Taxonomy" id="69355"/>
    <lineage>
        <taxon>Eukaryota</taxon>
        <taxon>Metazoa</taxon>
        <taxon>Ecdysozoa</taxon>
        <taxon>Arthropoda</taxon>
        <taxon>Crustacea</taxon>
        <taxon>Oligostraca</taxon>
        <taxon>Ostracoda</taxon>
        <taxon>Podocopa</taxon>
        <taxon>Podocopida</taxon>
        <taxon>Darwinulocopina</taxon>
        <taxon>Darwinuloidea</taxon>
        <taxon>Darwinulidae</taxon>
        <taxon>Darwinula</taxon>
    </lineage>
</organism>
<dbReference type="SUPFAM" id="SSF52141">
    <property type="entry name" value="Uracil-DNA glycosylase-like"/>
    <property type="match status" value="1"/>
</dbReference>
<dbReference type="InterPro" id="IPR039134">
    <property type="entry name" value="SMUG1"/>
</dbReference>
<dbReference type="InterPro" id="IPR036895">
    <property type="entry name" value="Uracil-DNA_glycosylase-like_sf"/>
</dbReference>
<sequence>MASPASVSNVRKRKQAKVMEKRGSKRIRFSAMDSFDIDVIRKAGATGQGNASSAIPQVVGRELSFSMPGRQLDGSPTLLLSSMNIAESGADYHSDMNSSLFEIWVKKMLLENLPEGDCVVVMDNAPYYSRRIDGIPTKSSSRSDIMKFIGEHDVIVPEDQWMKVAGIKPTKAMLLDHGDGSETCWSQASYGAQMLHALLGYTPIISAFHPQPLSALFVQSELYQEMENHIFQISARNSGPTLTFHILVSHSPWQLLFLQECRELLKVSHDCDAMELKQAFLQLAKKYHPDSGSTHACATTFAKIEAAYRTLSEHLAKEKAHISAEEKEEQDFEIKHTVPQHRQYLSFDGVGAGTPAQRQKQYQAYRAAKASENVLEHRIQGIHAQYEDSLVTKDKREARKIKTRYGMERLVEDLIQESMARGDFENLPGKGKPLKYQPPNPYVDTITHKLNQVLVENGYMPEWILLEKEIREEKSNIKCTLSEMRARHGAFPLDEYSVIEWSKDIAQLEDRMSKRKISRDEEVIGGSEISKLVRFESASDSEIAETFLSIEKRQVAELLALDNPSPIVFVYNPLSYAAEIHKTFIKKFCNSHKDVLFLGMNPGPWGMCQTGVPFGEVNVVRDWFKLSGPVKKPDRENPTRPVLGLDCKRTEVSGQRFWQLFQEICGTPEKFFKNCFVHNYCPFAYLRDSGKNVTPPEIKVDVRRQIQEICDVALCEVVKLLKVKTIIGVGNYAKERAKAALKNQDIEGIAVEVMMHPSPINPAANKGWKPSALNTLTDLGIMQHLLKPRLNCGNGIQSALPLVIQGGNPCALVSNQDSALAYAGPSVCFAVTGRIQYELCARYALRARAFLVSSSLFKDTEALHNTVRTSGWSITDATHCQCLYEGMTTIRQLKMTDFAAELVSVKTLVDILRSSTPSARFWATRRSPAYGYSVDCDEVYPGIFIGDMEAAKSKSFLRAAEITHVLNAAEGSTFGMVNTGSHFYQGTRIVYLGLRLADLPNADISRYFLEAANFIENCLKSGGKVLVHCMMGRSRSATLVVAYLMIKEKIRVTTAMRMLRTIRDVRPNDGFLHQLVELDQRLRLQSPEYGRKSEILATQGTIKDVFNHPHHIQSLSLEFLDISWKPKDASSMKKILGDVVASCSPGQTTQLICGKYALEVDLNTPWYDCWRHTFLMLQHPGEYDFVKHAIACFIVVSSSHNNPIEQFKTMSGDLNRFQHDTSRCHIKWLLPTVLKYYIFVHDVSDGNLEKARIAFDKVSEQFGSAFCHMLHMNSKQQADEEESYSLTDLWSGFINQQAVFENPVAVEDPSITPGEASALPSHVQEGTSESPAGFHTPSSGLLTPVLSNMESSVSAPELAFDVTDGLGMPQSVIFHPLSPDAEARPEFYISKEDNEEDSGLQMPINPEVWGALSTAAPKKHGVCLTPSDLDRIRTFLYEFCMRALFPFVERQIRALYDSVGNRKGIHRSFITATKKWFAGGKPGVSQHGSTSVFYNPEACELQLRRLGDLALQFRLYALAYQFLHAAKRDFNADQAWAYFAGASEMAALAMFLQGQKQFPQRYFDTAINVYLNVCMHPELATRTAILSTECLKSVGEYGEAAKICLKLTHEDSDLRSAVMLEQASLCFLLSSPPMPRKYGIHMILAGHRYGKAGLRKHALRSYQHAFQTYMGKGWKMAEDHIHTTVGRHANLIGDTELAEAAFRELLSEYSCQTPVAQTGFLRDYLGAFQAELDDGKEGGKLLEFPLPILKDLETVVLLSPSVTIEDAINSLPSLLPEWKNLEESAIMEGQGSLPVTPVFRPSYSFCSQFTDNTAKPKVYIGETLRVQSTLINPFGIPLNLLQVCLLWIFVQRDGTEKSNISKQYLIACSQNSTSVETQVLESLTLEPSSTTKLELSLKIWEEGELQIIGMAYHLQGPSVDACGMKSFKVHGPRLNNTKQEKCGRVYGIDNRLNLVVHSPMPVLQVEVQNLQSRVLCGEVQKACLLVKNLGSCPLTGLRVATSWKHRILFTCQEIEQEEETNKGDPPSVCISEATMMNNLQDPFVTVIKLPRLFLDSGEEHMTPIWVCAPEKVGLYDIPLVFYYEEYHPTLPEEAGGGSLLCPRYRILHHVIRVETMNSLGLVAAVQRSPRVLTEDADQVAEKFQLSLECQNLNEVQDESILELTLDQMVTCSPSLLISGFQTPYSFILRAKERLHFFIYLHKKMEDINGSSHTISQVTLTEKKGSSSIPCMELFELERAILKAKAALAEEEERMTSAPGTKLEDCRPIEEVVSTCIDLLVIFLWKCNVVEEDGKMRIAHGLHMIHLDSLDIPISTSDLGAPLSDRPPLTFGKVHLSLSPGSACSSGLSEHLVKCTFKHQAFVSHDFKQTRDGQSGYEETQLSIYFKVYNYAAGLANQADQFFTVGLSNGLIKL</sequence>
<dbReference type="PANTHER" id="PTHR12975">
    <property type="entry name" value="TRANSPORT PROTEIN TRAPP"/>
    <property type="match status" value="1"/>
</dbReference>
<dbReference type="GO" id="GO:1990072">
    <property type="term" value="C:TRAPPIII protein complex"/>
    <property type="evidence" value="ECO:0007669"/>
    <property type="project" value="TreeGrafter"/>
</dbReference>
<dbReference type="PANTHER" id="PTHR12975:SF6">
    <property type="entry name" value="TRAFFICKING PROTEIN PARTICLE COMPLEX SUBUNIT 8"/>
    <property type="match status" value="1"/>
</dbReference>
<dbReference type="InterPro" id="IPR005122">
    <property type="entry name" value="Uracil-DNA_glycosylase-like"/>
</dbReference>
<evidence type="ECO:0000256" key="2">
    <source>
        <dbReference type="ARBA" id="ARBA00007889"/>
    </source>
</evidence>
<dbReference type="Pfam" id="PF24546">
    <property type="entry name" value="Ig_TPPC8_3rd"/>
    <property type="match status" value="1"/>
</dbReference>
<dbReference type="InterPro" id="IPR000387">
    <property type="entry name" value="Tyr_Pase_dom"/>
</dbReference>
<dbReference type="GO" id="GO:0003677">
    <property type="term" value="F:DNA binding"/>
    <property type="evidence" value="ECO:0007669"/>
    <property type="project" value="UniProtKB-KW"/>
</dbReference>
<dbReference type="CDD" id="cd19374">
    <property type="entry name" value="UDG-F3_SMUG1-like"/>
    <property type="match status" value="1"/>
</dbReference>
<dbReference type="GO" id="GO:0004721">
    <property type="term" value="F:phosphoprotein phosphatase activity"/>
    <property type="evidence" value="ECO:0007669"/>
    <property type="project" value="UniProtKB-KW"/>
</dbReference>
<dbReference type="GO" id="GO:0005634">
    <property type="term" value="C:nucleus"/>
    <property type="evidence" value="ECO:0007669"/>
    <property type="project" value="UniProtKB-SubCell"/>
</dbReference>
<keyword evidence="8" id="KW-0539">Nucleus</keyword>
<dbReference type="InterPro" id="IPR000340">
    <property type="entry name" value="Dual-sp_phosphatase_cat-dom"/>
</dbReference>
<feature type="domain" description="J" evidence="12">
    <location>
        <begin position="260"/>
        <end position="316"/>
    </location>
</feature>
<dbReference type="CDD" id="cd14515">
    <property type="entry name" value="DUSP3-like"/>
    <property type="match status" value="1"/>
</dbReference>
<dbReference type="FunFam" id="3.40.470.10:FF:000005">
    <property type="entry name" value="Single-strand selective monofunctional uracil DNA glycosylase"/>
    <property type="match status" value="1"/>
</dbReference>
<feature type="region of interest" description="Disordered" evidence="9">
    <location>
        <begin position="1309"/>
        <end position="1338"/>
    </location>
</feature>
<dbReference type="InterPro" id="IPR020422">
    <property type="entry name" value="TYR_PHOSPHATASE_DUAL_dom"/>
</dbReference>
<keyword evidence="5" id="KW-0904">Protein phosphatase</keyword>
<dbReference type="Pfam" id="PF03167">
    <property type="entry name" value="UDG"/>
    <property type="match status" value="1"/>
</dbReference>
<feature type="domain" description="Tyrosine specific protein phosphatases" evidence="11">
    <location>
        <begin position="1006"/>
        <end position="1063"/>
    </location>
</feature>
<dbReference type="SMART" id="SM00195">
    <property type="entry name" value="DSPc"/>
    <property type="match status" value="1"/>
</dbReference>
<dbReference type="Gene3D" id="3.40.470.10">
    <property type="entry name" value="Uracil-DNA glycosylase-like domain"/>
    <property type="match status" value="1"/>
</dbReference>
<dbReference type="Pfam" id="PF09350">
    <property type="entry name" value="DJC28_CD"/>
    <property type="match status" value="1"/>
</dbReference>
<dbReference type="PRINTS" id="PR01908">
    <property type="entry name" value="ADSPHPHTASE"/>
</dbReference>
<dbReference type="PROSITE" id="PS50076">
    <property type="entry name" value="DNAJ_2"/>
    <property type="match status" value="1"/>
</dbReference>
<dbReference type="InterPro" id="IPR058538">
    <property type="entry name" value="Ig_TPPC8_2nd"/>
</dbReference>
<evidence type="ECO:0000256" key="7">
    <source>
        <dbReference type="ARBA" id="ARBA00023204"/>
    </source>
</evidence>
<name>A0A7R8X4N5_9CRUS</name>
<comment type="similarity">
    <text evidence="2">Belongs to the uracil-DNA glycosylase (UDG) superfamily. SMUG1 family.</text>
</comment>
<gene>
    <name evidence="13" type="ORF">DSTB1V02_LOCUS796</name>
</gene>
<dbReference type="Gene3D" id="3.90.190.10">
    <property type="entry name" value="Protein tyrosine phosphatase superfamily"/>
    <property type="match status" value="1"/>
</dbReference>
<dbReference type="PROSITE" id="PS50056">
    <property type="entry name" value="TYR_PHOSPHATASE_2"/>
    <property type="match status" value="1"/>
</dbReference>
<feature type="domain" description="Tyrosine-protein phosphatase" evidence="10">
    <location>
        <begin position="935"/>
        <end position="1084"/>
    </location>
</feature>
<comment type="subcellular location">
    <subcellularLocation>
        <location evidence="1">Nucleus</location>
    </subcellularLocation>
</comment>
<evidence type="ECO:0000259" key="12">
    <source>
        <dbReference type="PROSITE" id="PS50076"/>
    </source>
</evidence>
<dbReference type="InterPro" id="IPR036869">
    <property type="entry name" value="J_dom_sf"/>
</dbReference>
<feature type="compositionally biased region" description="Polar residues" evidence="9">
    <location>
        <begin position="1324"/>
        <end position="1338"/>
    </location>
</feature>
<dbReference type="Pfam" id="PF00226">
    <property type="entry name" value="DnaJ"/>
    <property type="match status" value="1"/>
</dbReference>
<evidence type="ECO:0000256" key="6">
    <source>
        <dbReference type="ARBA" id="ARBA00023125"/>
    </source>
</evidence>
<dbReference type="GO" id="GO:0006284">
    <property type="term" value="P:base-excision repair"/>
    <property type="evidence" value="ECO:0007669"/>
    <property type="project" value="InterPro"/>
</dbReference>
<dbReference type="EMBL" id="CAJPEV010000062">
    <property type="protein sequence ID" value="CAG0879879.1"/>
    <property type="molecule type" value="Genomic_DNA"/>
</dbReference>
<dbReference type="InterPro" id="IPR058540">
    <property type="entry name" value="Ig_TPPC8_3rd"/>
</dbReference>
<evidence type="ECO:0000313" key="13">
    <source>
        <dbReference type="EMBL" id="CAD7240790.1"/>
    </source>
</evidence>
<evidence type="ECO:0000256" key="3">
    <source>
        <dbReference type="ARBA" id="ARBA00022763"/>
    </source>
</evidence>
<dbReference type="PROSITE" id="PS50054">
    <property type="entry name" value="TYR_PHOSPHATASE_DUAL"/>
    <property type="match status" value="1"/>
</dbReference>
<evidence type="ECO:0000313" key="14">
    <source>
        <dbReference type="Proteomes" id="UP000677054"/>
    </source>
</evidence>
<reference evidence="13" key="1">
    <citation type="submission" date="2020-11" db="EMBL/GenBank/DDBJ databases">
        <authorList>
            <person name="Tran Van P."/>
        </authorList>
    </citation>
    <scope>NUCLEOTIDE SEQUENCE</scope>
</reference>
<evidence type="ECO:0000256" key="8">
    <source>
        <dbReference type="ARBA" id="ARBA00023242"/>
    </source>
</evidence>
<dbReference type="InterPro" id="IPR029021">
    <property type="entry name" value="Prot-tyrosine_phosphatase-like"/>
</dbReference>
<protein>
    <submittedName>
        <fullName evidence="13">Uncharacterized protein</fullName>
    </submittedName>
</protein>
<keyword evidence="7" id="KW-0234">DNA repair</keyword>
<proteinExistence type="inferred from homology"/>
<dbReference type="SMART" id="SM00271">
    <property type="entry name" value="DnaJ"/>
    <property type="match status" value="1"/>
</dbReference>
<evidence type="ECO:0000259" key="10">
    <source>
        <dbReference type="PROSITE" id="PS50054"/>
    </source>
</evidence>
<dbReference type="InterPro" id="IPR001623">
    <property type="entry name" value="DnaJ_domain"/>
</dbReference>
<dbReference type="InterPro" id="IPR024420">
    <property type="entry name" value="TRAPP_III_complex_Trs85"/>
</dbReference>
<dbReference type="Proteomes" id="UP000677054">
    <property type="component" value="Unassembled WGS sequence"/>
</dbReference>
<accession>A0A7R8X4N5</accession>
<evidence type="ECO:0000256" key="4">
    <source>
        <dbReference type="ARBA" id="ARBA00022801"/>
    </source>
</evidence>
<dbReference type="Pfam" id="PF24545">
    <property type="entry name" value="Ig_TPPC8_1st"/>
    <property type="match status" value="1"/>
</dbReference>
<dbReference type="OrthoDB" id="203724at2759"/>
<keyword evidence="3" id="KW-0227">DNA damage</keyword>
<dbReference type="CDD" id="cd06257">
    <property type="entry name" value="DnaJ"/>
    <property type="match status" value="1"/>
</dbReference>
<feature type="region of interest" description="Disordered" evidence="9">
    <location>
        <begin position="1"/>
        <end position="21"/>
    </location>
</feature>
<dbReference type="Pfam" id="PF00782">
    <property type="entry name" value="DSPc"/>
    <property type="match status" value="1"/>
</dbReference>
<keyword evidence="4" id="KW-0378">Hydrolase</keyword>
<dbReference type="GO" id="GO:0017065">
    <property type="term" value="F:single-strand selective uracil DNA N-glycosylase activity"/>
    <property type="evidence" value="ECO:0007669"/>
    <property type="project" value="InterPro"/>
</dbReference>
<dbReference type="Pfam" id="PF12739">
    <property type="entry name" value="TRAPPC-Trs85"/>
    <property type="match status" value="1"/>
</dbReference>